<protein>
    <submittedName>
        <fullName evidence="2">Uncharacterized protein</fullName>
    </submittedName>
</protein>
<keyword evidence="3" id="KW-1185">Reference proteome</keyword>
<evidence type="ECO:0000313" key="3">
    <source>
        <dbReference type="Proteomes" id="UP000030764"/>
    </source>
</evidence>
<name>A0A085N5K0_9BILA</name>
<reference evidence="2 3" key="1">
    <citation type="journal article" date="2014" name="Nat. Genet.">
        <title>Genome and transcriptome of the porcine whipworm Trichuris suis.</title>
        <authorList>
            <person name="Jex A.R."/>
            <person name="Nejsum P."/>
            <person name="Schwarz E.M."/>
            <person name="Hu L."/>
            <person name="Young N.D."/>
            <person name="Hall R.S."/>
            <person name="Korhonen P.K."/>
            <person name="Liao S."/>
            <person name="Thamsborg S."/>
            <person name="Xia J."/>
            <person name="Xu P."/>
            <person name="Wang S."/>
            <person name="Scheerlinck J.P."/>
            <person name="Hofmann A."/>
            <person name="Sternberg P.W."/>
            <person name="Wang J."/>
            <person name="Gasser R.B."/>
        </authorList>
    </citation>
    <scope>NUCLEOTIDE SEQUENCE [LARGE SCALE GENOMIC DNA]</scope>
    <source>
        <strain evidence="2">DCEP-RM93F</strain>
        <strain evidence="1">DCEP-RM93M</strain>
    </source>
</reference>
<organism evidence="2">
    <name type="scientific">Trichuris suis</name>
    <name type="common">pig whipworm</name>
    <dbReference type="NCBI Taxonomy" id="68888"/>
    <lineage>
        <taxon>Eukaryota</taxon>
        <taxon>Metazoa</taxon>
        <taxon>Ecdysozoa</taxon>
        <taxon>Nematoda</taxon>
        <taxon>Enoplea</taxon>
        <taxon>Dorylaimia</taxon>
        <taxon>Trichinellida</taxon>
        <taxon>Trichuridae</taxon>
        <taxon>Trichuris</taxon>
    </lineage>
</organism>
<accession>A0A085N5K0</accession>
<dbReference type="Proteomes" id="UP000030758">
    <property type="component" value="Unassembled WGS sequence"/>
</dbReference>
<dbReference type="AlphaFoldDB" id="A0A085N5K0"/>
<evidence type="ECO:0000313" key="2">
    <source>
        <dbReference type="EMBL" id="KFD64746.1"/>
    </source>
</evidence>
<dbReference type="EMBL" id="KL367551">
    <property type="protein sequence ID" value="KFD64746.1"/>
    <property type="molecule type" value="Genomic_DNA"/>
</dbReference>
<proteinExistence type="predicted"/>
<gene>
    <name evidence="1" type="ORF">M513_09107</name>
    <name evidence="2" type="ORF">M514_09107</name>
</gene>
<dbReference type="EMBL" id="KL363260">
    <property type="protein sequence ID" value="KFD50014.1"/>
    <property type="molecule type" value="Genomic_DNA"/>
</dbReference>
<evidence type="ECO:0000313" key="1">
    <source>
        <dbReference type="EMBL" id="KFD50014.1"/>
    </source>
</evidence>
<sequence length="154" mass="17626">MIYEVVKPSVAASMDSADPTTIHTLSVGVTLLDWFKWSTNQRSMLTFTAVLCVACSHATRSISQNCAAKSKEQKKKLRYYVFAQRRLDESAIVENYGLSDCNDQSGAGIHRRRTKSPRWNRRIWTTWFGTTRGRLSIRQWDTPNSQLDRLHSIG</sequence>
<dbReference type="Proteomes" id="UP000030764">
    <property type="component" value="Unassembled WGS sequence"/>
</dbReference>